<evidence type="ECO:0000256" key="1">
    <source>
        <dbReference type="ARBA" id="ARBA00000085"/>
    </source>
</evidence>
<dbReference type="SMART" id="SM00091">
    <property type="entry name" value="PAS"/>
    <property type="match status" value="2"/>
</dbReference>
<dbReference type="EMBL" id="FNAK01000003">
    <property type="protein sequence ID" value="SDD87754.1"/>
    <property type="molecule type" value="Genomic_DNA"/>
</dbReference>
<feature type="domain" description="Histidine kinase" evidence="8">
    <location>
        <begin position="407"/>
        <end position="622"/>
    </location>
</feature>
<dbReference type="InterPro" id="IPR003594">
    <property type="entry name" value="HATPase_dom"/>
</dbReference>
<dbReference type="PROSITE" id="PS50113">
    <property type="entry name" value="PAC"/>
    <property type="match status" value="2"/>
</dbReference>
<dbReference type="InterPro" id="IPR058544">
    <property type="entry name" value="ETR1_N"/>
</dbReference>
<organism evidence="11 12">
    <name type="scientific">Kordiimonas lacus</name>
    <dbReference type="NCBI Taxonomy" id="637679"/>
    <lineage>
        <taxon>Bacteria</taxon>
        <taxon>Pseudomonadati</taxon>
        <taxon>Pseudomonadota</taxon>
        <taxon>Alphaproteobacteria</taxon>
        <taxon>Kordiimonadales</taxon>
        <taxon>Kordiimonadaceae</taxon>
        <taxon>Kordiimonas</taxon>
    </lineage>
</organism>
<dbReference type="AlphaFoldDB" id="A0A1G6YB95"/>
<evidence type="ECO:0000256" key="7">
    <source>
        <dbReference type="SAM" id="Phobius"/>
    </source>
</evidence>
<dbReference type="InterPro" id="IPR036097">
    <property type="entry name" value="HisK_dim/P_sf"/>
</dbReference>
<dbReference type="Pfam" id="PF02518">
    <property type="entry name" value="HATPase_c"/>
    <property type="match status" value="1"/>
</dbReference>
<dbReference type="NCBIfam" id="TIGR00229">
    <property type="entry name" value="sensory_box"/>
    <property type="match status" value="2"/>
</dbReference>
<feature type="domain" description="PAC" evidence="10">
    <location>
        <begin position="337"/>
        <end position="389"/>
    </location>
</feature>
<dbReference type="SMART" id="SM00086">
    <property type="entry name" value="PAC"/>
    <property type="match status" value="2"/>
</dbReference>
<evidence type="ECO:0000256" key="3">
    <source>
        <dbReference type="ARBA" id="ARBA00022553"/>
    </source>
</evidence>
<feature type="transmembrane region" description="Helical" evidence="7">
    <location>
        <begin position="30"/>
        <end position="51"/>
    </location>
</feature>
<dbReference type="STRING" id="637679.GCA_001550055_01239"/>
<dbReference type="InterPro" id="IPR000700">
    <property type="entry name" value="PAS-assoc_C"/>
</dbReference>
<keyword evidence="12" id="KW-1185">Reference proteome</keyword>
<dbReference type="GO" id="GO:0000155">
    <property type="term" value="F:phosphorelay sensor kinase activity"/>
    <property type="evidence" value="ECO:0007669"/>
    <property type="project" value="InterPro"/>
</dbReference>
<keyword evidence="6" id="KW-0175">Coiled coil</keyword>
<evidence type="ECO:0000259" key="10">
    <source>
        <dbReference type="PROSITE" id="PS50113"/>
    </source>
</evidence>
<dbReference type="EC" id="2.7.13.3" evidence="2"/>
<evidence type="ECO:0000256" key="5">
    <source>
        <dbReference type="ARBA" id="ARBA00022777"/>
    </source>
</evidence>
<dbReference type="SUPFAM" id="SSF55785">
    <property type="entry name" value="PYP-like sensor domain (PAS domain)"/>
    <property type="match status" value="2"/>
</dbReference>
<dbReference type="Pfam" id="PF13426">
    <property type="entry name" value="PAS_9"/>
    <property type="match status" value="2"/>
</dbReference>
<dbReference type="PANTHER" id="PTHR43304:SF1">
    <property type="entry name" value="PAC DOMAIN-CONTAINING PROTEIN"/>
    <property type="match status" value="1"/>
</dbReference>
<dbReference type="InterPro" id="IPR001610">
    <property type="entry name" value="PAC"/>
</dbReference>
<feature type="domain" description="PAS" evidence="9">
    <location>
        <begin position="140"/>
        <end position="194"/>
    </location>
</feature>
<dbReference type="InterPro" id="IPR036890">
    <property type="entry name" value="HATPase_C_sf"/>
</dbReference>
<dbReference type="InterPro" id="IPR052162">
    <property type="entry name" value="Sensor_kinase/Photoreceptor"/>
</dbReference>
<dbReference type="RefSeq" id="WP_068302382.1">
    <property type="nucleotide sequence ID" value="NZ_FNAK01000003.1"/>
</dbReference>
<keyword evidence="7" id="KW-0812">Transmembrane</keyword>
<keyword evidence="3" id="KW-0597">Phosphoprotein</keyword>
<dbReference type="Gene3D" id="3.30.565.10">
    <property type="entry name" value="Histidine kinase-like ATPase, C-terminal domain"/>
    <property type="match status" value="1"/>
</dbReference>
<evidence type="ECO:0000313" key="12">
    <source>
        <dbReference type="Proteomes" id="UP000183685"/>
    </source>
</evidence>
<dbReference type="Pfam" id="PF00512">
    <property type="entry name" value="HisKA"/>
    <property type="match status" value="1"/>
</dbReference>
<dbReference type="SUPFAM" id="SSF47384">
    <property type="entry name" value="Homodimeric domain of signal transducing histidine kinase"/>
    <property type="match status" value="1"/>
</dbReference>
<evidence type="ECO:0000256" key="2">
    <source>
        <dbReference type="ARBA" id="ARBA00012438"/>
    </source>
</evidence>
<name>A0A1G6YB95_9PROT</name>
<feature type="coiled-coil region" evidence="6">
    <location>
        <begin position="373"/>
        <end position="400"/>
    </location>
</feature>
<evidence type="ECO:0000313" key="11">
    <source>
        <dbReference type="EMBL" id="SDD87754.1"/>
    </source>
</evidence>
<evidence type="ECO:0000259" key="9">
    <source>
        <dbReference type="PROSITE" id="PS50112"/>
    </source>
</evidence>
<dbReference type="CDD" id="cd00082">
    <property type="entry name" value="HisKA"/>
    <property type="match status" value="1"/>
</dbReference>
<evidence type="ECO:0000256" key="6">
    <source>
        <dbReference type="SAM" id="Coils"/>
    </source>
</evidence>
<dbReference type="OrthoDB" id="9808408at2"/>
<evidence type="ECO:0000256" key="4">
    <source>
        <dbReference type="ARBA" id="ARBA00022679"/>
    </source>
</evidence>
<comment type="catalytic activity">
    <reaction evidence="1">
        <text>ATP + protein L-histidine = ADP + protein N-phospho-L-histidine.</text>
        <dbReference type="EC" id="2.7.13.3"/>
    </reaction>
</comment>
<keyword evidence="7" id="KW-0472">Membrane</keyword>
<keyword evidence="5 11" id="KW-0418">Kinase</keyword>
<dbReference type="PRINTS" id="PR00344">
    <property type="entry name" value="BCTRLSENSOR"/>
</dbReference>
<keyword evidence="7" id="KW-1133">Transmembrane helix</keyword>
<dbReference type="Proteomes" id="UP000183685">
    <property type="component" value="Unassembled WGS sequence"/>
</dbReference>
<feature type="transmembrane region" description="Helical" evidence="7">
    <location>
        <begin position="63"/>
        <end position="87"/>
    </location>
</feature>
<dbReference type="SMART" id="SM00388">
    <property type="entry name" value="HisKA"/>
    <property type="match status" value="1"/>
</dbReference>
<dbReference type="SMART" id="SM00387">
    <property type="entry name" value="HATPase_c"/>
    <property type="match status" value="1"/>
</dbReference>
<dbReference type="InterPro" id="IPR035965">
    <property type="entry name" value="PAS-like_dom_sf"/>
</dbReference>
<feature type="coiled-coil region" evidence="6">
    <location>
        <begin position="431"/>
        <end position="465"/>
    </location>
</feature>
<dbReference type="Gene3D" id="1.10.287.130">
    <property type="match status" value="1"/>
</dbReference>
<dbReference type="Gene3D" id="3.30.450.20">
    <property type="entry name" value="PAS domain"/>
    <property type="match status" value="2"/>
</dbReference>
<proteinExistence type="predicted"/>
<dbReference type="SUPFAM" id="SSF55874">
    <property type="entry name" value="ATPase domain of HSP90 chaperone/DNA topoisomerase II/histidine kinase"/>
    <property type="match status" value="1"/>
</dbReference>
<dbReference type="InterPro" id="IPR000014">
    <property type="entry name" value="PAS"/>
</dbReference>
<feature type="domain" description="PAC" evidence="10">
    <location>
        <begin position="217"/>
        <end position="267"/>
    </location>
</feature>
<keyword evidence="4" id="KW-0808">Transferase</keyword>
<dbReference type="PROSITE" id="PS50109">
    <property type="entry name" value="HIS_KIN"/>
    <property type="match status" value="1"/>
</dbReference>
<accession>A0A1G6YB95</accession>
<dbReference type="PROSITE" id="PS50112">
    <property type="entry name" value="PAS"/>
    <property type="match status" value="2"/>
</dbReference>
<reference evidence="11 12" key="1">
    <citation type="submission" date="2016-10" db="EMBL/GenBank/DDBJ databases">
        <authorList>
            <person name="de Groot N.N."/>
        </authorList>
    </citation>
    <scope>NUCLEOTIDE SEQUENCE [LARGE SCALE GENOMIC DNA]</scope>
    <source>
        <strain evidence="11 12">CGMCC 1.9109</strain>
    </source>
</reference>
<dbReference type="InterPro" id="IPR003661">
    <property type="entry name" value="HisK_dim/P_dom"/>
</dbReference>
<dbReference type="InterPro" id="IPR004358">
    <property type="entry name" value="Sig_transdc_His_kin-like_C"/>
</dbReference>
<protein>
    <recommendedName>
        <fullName evidence="2">histidine kinase</fullName>
        <ecNumber evidence="2">2.7.13.3</ecNumber>
    </recommendedName>
</protein>
<dbReference type="InterPro" id="IPR005467">
    <property type="entry name" value="His_kinase_dom"/>
</dbReference>
<sequence>MSLLDNMMSTDFMPHGYCFLWAPEILWTHVVSDAVIALAYFSIPISLMVFIRRRPDVQFTSIFYLFSAFIFLCGVTHIFGIITVWHGTYGMSGIAKAGTAIVSLLTAVAVWRLIPAALKIPTHALLEQQVAERTAELEQKSRRLELVINKISPAIIGVNSRGLIQVVNPGATNLFGYSEDELMGQPVEILVPQNARAKHPANRERFFTNMKTRPMGQGMELYGERKGGELFPVEIGLTPVEDDPEIVVIATIVDVTERMRVATERRRLVATIEACDDAIFSLDLMGTIQSWAPGAEQLFGYSAAKAIGWPGTLILPEGKSGELHDILAQIAAGETVRHYETVYRHADGHEIDVSMSISPVKNPHGQIVAAAVVARDVSDAKAAEKELRELNGKLSASNEALDQFVYIAAHDLKEPLRGIHNLSSIVREECADKLEKEYQEDLDTVARLTMRMERLIDDLREYSRIERGERQGEEIAADKAVEIVLDDIGGFLSEHGAEVVVVGDLPRHVFPSAHLTSIFRNLITNGVKYNDKSEKRVEISGRTDGKFAILNVTDNGIGIAPEFQNKVFDMFRRFHREDAFGGGTGAGLAIVKRILDHSGGWIRFETEEGKGTTFSFGLPIQMESHDGGQ</sequence>
<feature type="domain" description="PAS" evidence="9">
    <location>
        <begin position="264"/>
        <end position="308"/>
    </location>
</feature>
<dbReference type="CDD" id="cd00130">
    <property type="entry name" value="PAS"/>
    <property type="match status" value="2"/>
</dbReference>
<dbReference type="PANTHER" id="PTHR43304">
    <property type="entry name" value="PHYTOCHROME-LIKE PROTEIN CPH1"/>
    <property type="match status" value="1"/>
</dbReference>
<evidence type="ECO:0000259" key="8">
    <source>
        <dbReference type="PROSITE" id="PS50109"/>
    </source>
</evidence>
<gene>
    <name evidence="11" type="ORF">SAMN04488071_1559</name>
</gene>
<dbReference type="Pfam" id="PF25487">
    <property type="entry name" value="ETR1_N"/>
    <property type="match status" value="1"/>
</dbReference>